<keyword evidence="4 7" id="KW-1133">Transmembrane helix</keyword>
<feature type="transmembrane region" description="Helical" evidence="7">
    <location>
        <begin position="171"/>
        <end position="193"/>
    </location>
</feature>
<dbReference type="EMBL" id="CP091244">
    <property type="protein sequence ID" value="UJS25485.1"/>
    <property type="molecule type" value="Genomic_DNA"/>
</dbReference>
<dbReference type="Pfam" id="PF01618">
    <property type="entry name" value="MotA_ExbB"/>
    <property type="match status" value="1"/>
</dbReference>
<sequence>MKHNAWLLALHWLWFFGLLLMGLAALWDKGILPWMFATDNTYLCLLMVGIFLLTCLHCGYRSVFLSQQTHALWDWEQGKRRDNGAVISRYLRDLQAIANPQEKQLTAELLSAQLRGQHEVGWFITGALIKLGMLGTVIGFVMMLGSMTHLDALDITQVQTLMSQMTQGMKIALNTTIIGLVGSMLLGIQYLMLDRSADKLVLDAVHASEVVHGAV</sequence>
<keyword evidence="5 7" id="KW-0472">Membrane</keyword>
<organism evidence="9 10">
    <name type="scientific">Thiothrix winogradskyi</name>
    <dbReference type="NCBI Taxonomy" id="96472"/>
    <lineage>
        <taxon>Bacteria</taxon>
        <taxon>Pseudomonadati</taxon>
        <taxon>Pseudomonadota</taxon>
        <taxon>Gammaproteobacteria</taxon>
        <taxon>Thiotrichales</taxon>
        <taxon>Thiotrichaceae</taxon>
        <taxon>Thiothrix</taxon>
    </lineage>
</organism>
<evidence type="ECO:0000313" key="9">
    <source>
        <dbReference type="EMBL" id="UJS25485.1"/>
    </source>
</evidence>
<feature type="domain" description="MotA/TolQ/ExbB proton channel" evidence="8">
    <location>
        <begin position="126"/>
        <end position="202"/>
    </location>
</feature>
<name>A0ABY3T428_9GAMM</name>
<keyword evidence="3 7" id="KW-0812">Transmembrane</keyword>
<evidence type="ECO:0000256" key="1">
    <source>
        <dbReference type="ARBA" id="ARBA00004651"/>
    </source>
</evidence>
<protein>
    <submittedName>
        <fullName evidence="9">MotA/TolQ/ExbB proton channel family protein</fullName>
    </submittedName>
</protein>
<comment type="subcellular location">
    <subcellularLocation>
        <location evidence="1">Cell membrane</location>
        <topology evidence="1">Multi-pass membrane protein</topology>
    </subcellularLocation>
    <subcellularLocation>
        <location evidence="6">Membrane</location>
        <topology evidence="6">Multi-pass membrane protein</topology>
    </subcellularLocation>
</comment>
<keyword evidence="10" id="KW-1185">Reference proteome</keyword>
<evidence type="ECO:0000256" key="7">
    <source>
        <dbReference type="SAM" id="Phobius"/>
    </source>
</evidence>
<dbReference type="RefSeq" id="WP_236500779.1">
    <property type="nucleotide sequence ID" value="NZ_CP091244.1"/>
</dbReference>
<keyword evidence="6" id="KW-0813">Transport</keyword>
<dbReference type="InterPro" id="IPR002898">
    <property type="entry name" value="MotA_ExbB_proton_chnl"/>
</dbReference>
<evidence type="ECO:0000256" key="3">
    <source>
        <dbReference type="ARBA" id="ARBA00022692"/>
    </source>
</evidence>
<accession>A0ABY3T428</accession>
<evidence type="ECO:0000259" key="8">
    <source>
        <dbReference type="Pfam" id="PF01618"/>
    </source>
</evidence>
<evidence type="ECO:0000256" key="4">
    <source>
        <dbReference type="ARBA" id="ARBA00022989"/>
    </source>
</evidence>
<reference evidence="9" key="1">
    <citation type="journal article" date="2022" name="Microorganisms">
        <title>Two New Species of Filamentous Sulfur Bacteria of the Genus Thiothrix, Thiothrix winogradskyi sp. nov. and 'Candidatus Thiothrix sulfatifontis' sp. nov.</title>
        <authorList>
            <person name="Ravin N.V."/>
            <person name="Rossetti S."/>
            <person name="Beletsky A.V."/>
            <person name="Kadnikov V.V."/>
            <person name="Rudenko T.S."/>
            <person name="Smolyakov D.D."/>
            <person name="Moskvitina M.I."/>
            <person name="Gureeva M.V."/>
            <person name="Mardanov A.V."/>
            <person name="Grabovich M.Y."/>
        </authorList>
    </citation>
    <scope>NUCLEOTIDE SEQUENCE</scope>
    <source>
        <strain evidence="9">CT3</strain>
    </source>
</reference>
<keyword evidence="6" id="KW-0653">Protein transport</keyword>
<proteinExistence type="inferred from homology"/>
<comment type="similarity">
    <text evidence="6">Belongs to the exbB/tolQ family.</text>
</comment>
<keyword evidence="2" id="KW-1003">Cell membrane</keyword>
<gene>
    <name evidence="9" type="ORF">L2Y54_05440</name>
</gene>
<dbReference type="Proteomes" id="UP001054801">
    <property type="component" value="Chromosome"/>
</dbReference>
<evidence type="ECO:0000256" key="6">
    <source>
        <dbReference type="RuleBase" id="RU004057"/>
    </source>
</evidence>
<feature type="transmembrane region" description="Helical" evidence="7">
    <location>
        <begin position="40"/>
        <end position="60"/>
    </location>
</feature>
<evidence type="ECO:0000256" key="2">
    <source>
        <dbReference type="ARBA" id="ARBA00022475"/>
    </source>
</evidence>
<feature type="transmembrane region" description="Helical" evidence="7">
    <location>
        <begin position="120"/>
        <end position="144"/>
    </location>
</feature>
<evidence type="ECO:0000313" key="10">
    <source>
        <dbReference type="Proteomes" id="UP001054801"/>
    </source>
</evidence>
<evidence type="ECO:0000256" key="5">
    <source>
        <dbReference type="ARBA" id="ARBA00023136"/>
    </source>
</evidence>